<dbReference type="Pfam" id="PF20050">
    <property type="entry name" value="DUF6452"/>
    <property type="match status" value="1"/>
</dbReference>
<evidence type="ECO:0000313" key="1">
    <source>
        <dbReference type="EMBL" id="MFD2824729.1"/>
    </source>
</evidence>
<keyword evidence="2" id="KW-1185">Reference proteome</keyword>
<reference evidence="2" key="1">
    <citation type="journal article" date="2019" name="Int. J. Syst. Evol. Microbiol.">
        <title>The Global Catalogue of Microorganisms (GCM) 10K type strain sequencing project: providing services to taxonomists for standard genome sequencing and annotation.</title>
        <authorList>
            <consortium name="The Broad Institute Genomics Platform"/>
            <consortium name="The Broad Institute Genome Sequencing Center for Infectious Disease"/>
            <person name="Wu L."/>
            <person name="Ma J."/>
        </authorList>
    </citation>
    <scope>NUCLEOTIDE SEQUENCE [LARGE SCALE GENOMIC DNA]</scope>
    <source>
        <strain evidence="2">KCTC 32141</strain>
    </source>
</reference>
<protein>
    <submittedName>
        <fullName evidence="1">DUF6452 family protein</fullName>
    </submittedName>
</protein>
<name>A0ABW5WRX5_9FLAO</name>
<proteinExistence type="predicted"/>
<evidence type="ECO:0000313" key="2">
    <source>
        <dbReference type="Proteomes" id="UP001597533"/>
    </source>
</evidence>
<dbReference type="EMBL" id="JBHUOV010000015">
    <property type="protein sequence ID" value="MFD2824729.1"/>
    <property type="molecule type" value="Genomic_DNA"/>
</dbReference>
<accession>A0ABW5WRX5</accession>
<dbReference type="RefSeq" id="WP_183489392.1">
    <property type="nucleotide sequence ID" value="NZ_JBHUOV010000015.1"/>
</dbReference>
<organism evidence="1 2">
    <name type="scientific">Lacinutrix iliipiscaria</name>
    <dbReference type="NCBI Taxonomy" id="1230532"/>
    <lineage>
        <taxon>Bacteria</taxon>
        <taxon>Pseudomonadati</taxon>
        <taxon>Bacteroidota</taxon>
        <taxon>Flavobacteriia</taxon>
        <taxon>Flavobacteriales</taxon>
        <taxon>Flavobacteriaceae</taxon>
        <taxon>Lacinutrix</taxon>
    </lineage>
</organism>
<gene>
    <name evidence="1" type="ORF">ACFS5M_13685</name>
</gene>
<dbReference type="Proteomes" id="UP001597533">
    <property type="component" value="Unassembled WGS sequence"/>
</dbReference>
<sequence>MKKIIILLLLCLALTNCEKDDICSEDTSTTARLYIAFYNNNNQDSRKNVFNFRAQGVGNDNPLDDYNVIRTNEVLLPLKTTENQTQFKLHNDYEIDDNGTPDDETDDFITGNEDIITISYAVKEVYVSRACGYKTVFENVTIAIEDDGDKWIDFIQTTTDNDPITNETEAHFNLYH</sequence>
<comment type="caution">
    <text evidence="1">The sequence shown here is derived from an EMBL/GenBank/DDBJ whole genome shotgun (WGS) entry which is preliminary data.</text>
</comment>
<dbReference type="InterPro" id="IPR045607">
    <property type="entry name" value="DUF6452"/>
</dbReference>